<dbReference type="GO" id="GO:0004674">
    <property type="term" value="F:protein serine/threonine kinase activity"/>
    <property type="evidence" value="ECO:0007669"/>
    <property type="project" value="UniProtKB-KW"/>
</dbReference>
<dbReference type="PROSITE" id="PS50011">
    <property type="entry name" value="PROTEIN_KINASE_DOM"/>
    <property type="match status" value="1"/>
</dbReference>
<evidence type="ECO:0000256" key="3">
    <source>
        <dbReference type="ARBA" id="ARBA00022741"/>
    </source>
</evidence>
<dbReference type="PROSITE" id="PS00107">
    <property type="entry name" value="PROTEIN_KINASE_ATP"/>
    <property type="match status" value="1"/>
</dbReference>
<evidence type="ECO:0000259" key="8">
    <source>
        <dbReference type="PROSITE" id="PS50011"/>
    </source>
</evidence>
<evidence type="ECO:0000256" key="2">
    <source>
        <dbReference type="ARBA" id="ARBA00022679"/>
    </source>
</evidence>
<dbReference type="AlphaFoldDB" id="A0A1B6DBP1"/>
<keyword evidence="5 6" id="KW-0067">ATP-binding</keyword>
<gene>
    <name evidence="9" type="ORF">g.15238</name>
</gene>
<dbReference type="InterPro" id="IPR017441">
    <property type="entry name" value="Protein_kinase_ATP_BS"/>
</dbReference>
<dbReference type="CDD" id="cd14103">
    <property type="entry name" value="STKc_MLCK"/>
    <property type="match status" value="1"/>
</dbReference>
<dbReference type="InterPro" id="IPR000719">
    <property type="entry name" value="Prot_kinase_dom"/>
</dbReference>
<dbReference type="Gene3D" id="3.30.200.20">
    <property type="entry name" value="Phosphorylase Kinase, domain 1"/>
    <property type="match status" value="1"/>
</dbReference>
<dbReference type="EMBL" id="GEDC01014273">
    <property type="protein sequence ID" value="JAS23025.1"/>
    <property type="molecule type" value="Transcribed_RNA"/>
</dbReference>
<name>A0A1B6DBP1_9HEMI</name>
<dbReference type="SUPFAM" id="SSF56112">
    <property type="entry name" value="Protein kinase-like (PK-like)"/>
    <property type="match status" value="1"/>
</dbReference>
<dbReference type="GO" id="GO:0035556">
    <property type="term" value="P:intracellular signal transduction"/>
    <property type="evidence" value="ECO:0007669"/>
    <property type="project" value="TreeGrafter"/>
</dbReference>
<sequence>MIKVDENDPVGELEPSFPYRDVNIRRNVDMKEFYDLEAEIGRGKFGTVYRCREKSTGLSLAAKFVGIAKRQERRSVEKEVEIMRALQHPRLIQLYDALESSNVMCVVLELIEGGELFERVIDDDFILTEKSCSVFVRQICEGVEFIHSKNILHLDLKPENIMCLSKTGNRIKIIDFGLARQFDPEKKLQVLFGTPEFVAPEVVNFDAIGYGTDMWSVGVICYVLLSGLSPFMGETDVETMANVTIAQYDFDDVAFDEISADAKDFIKSLLLKDKENRLTPIASLKHKWIVSPPEPSENNLLDKTNLKRYVIKKRWIKAVNTIVAVQRMGAKMDF</sequence>
<dbReference type="GO" id="GO:0005634">
    <property type="term" value="C:nucleus"/>
    <property type="evidence" value="ECO:0007669"/>
    <property type="project" value="TreeGrafter"/>
</dbReference>
<dbReference type="PANTHER" id="PTHR24342">
    <property type="entry name" value="SERINE/THREONINE-PROTEIN KINASE 17"/>
    <property type="match status" value="1"/>
</dbReference>
<feature type="binding site" evidence="6">
    <location>
        <position position="63"/>
    </location>
    <ligand>
        <name>ATP</name>
        <dbReference type="ChEBI" id="CHEBI:30616"/>
    </ligand>
</feature>
<dbReference type="FunFam" id="3.30.200.20:FF:000534">
    <property type="entry name" value="Myosin light chain kinase"/>
    <property type="match status" value="1"/>
</dbReference>
<evidence type="ECO:0000256" key="4">
    <source>
        <dbReference type="ARBA" id="ARBA00022777"/>
    </source>
</evidence>
<dbReference type="InterPro" id="IPR008271">
    <property type="entry name" value="Ser/Thr_kinase_AS"/>
</dbReference>
<dbReference type="GO" id="GO:0005524">
    <property type="term" value="F:ATP binding"/>
    <property type="evidence" value="ECO:0007669"/>
    <property type="project" value="UniProtKB-UniRule"/>
</dbReference>
<proteinExistence type="inferred from homology"/>
<protein>
    <recommendedName>
        <fullName evidence="8">Protein kinase domain-containing protein</fullName>
    </recommendedName>
</protein>
<evidence type="ECO:0000256" key="5">
    <source>
        <dbReference type="ARBA" id="ARBA00022840"/>
    </source>
</evidence>
<keyword evidence="3 6" id="KW-0547">Nucleotide-binding</keyword>
<dbReference type="PANTHER" id="PTHR24342:SF20">
    <property type="entry name" value="MYOSIN LIGHT CHAIN KINASE, SMOOTH MUSCLE"/>
    <property type="match status" value="1"/>
</dbReference>
<organism evidence="9">
    <name type="scientific">Clastoptera arizonana</name>
    <name type="common">Arizona spittle bug</name>
    <dbReference type="NCBI Taxonomy" id="38151"/>
    <lineage>
        <taxon>Eukaryota</taxon>
        <taxon>Metazoa</taxon>
        <taxon>Ecdysozoa</taxon>
        <taxon>Arthropoda</taxon>
        <taxon>Hexapoda</taxon>
        <taxon>Insecta</taxon>
        <taxon>Pterygota</taxon>
        <taxon>Neoptera</taxon>
        <taxon>Paraneoptera</taxon>
        <taxon>Hemiptera</taxon>
        <taxon>Auchenorrhyncha</taxon>
        <taxon>Cercopoidea</taxon>
        <taxon>Clastopteridae</taxon>
        <taxon>Clastoptera</taxon>
    </lineage>
</organism>
<dbReference type="PROSITE" id="PS00108">
    <property type="entry name" value="PROTEIN_KINASE_ST"/>
    <property type="match status" value="1"/>
</dbReference>
<evidence type="ECO:0000256" key="7">
    <source>
        <dbReference type="RuleBase" id="RU000304"/>
    </source>
</evidence>
<dbReference type="SMART" id="SM00220">
    <property type="entry name" value="S_TKc"/>
    <property type="match status" value="1"/>
</dbReference>
<dbReference type="Gene3D" id="1.10.510.10">
    <property type="entry name" value="Transferase(Phosphotransferase) domain 1"/>
    <property type="match status" value="1"/>
</dbReference>
<evidence type="ECO:0000313" key="9">
    <source>
        <dbReference type="EMBL" id="JAS23025.1"/>
    </source>
</evidence>
<keyword evidence="4" id="KW-0418">Kinase</keyword>
<reference evidence="9" key="1">
    <citation type="submission" date="2015-12" db="EMBL/GenBank/DDBJ databases">
        <title>De novo transcriptome assembly of four potential Pierce s Disease insect vectors from Arizona vineyards.</title>
        <authorList>
            <person name="Tassone E.E."/>
        </authorList>
    </citation>
    <scope>NUCLEOTIDE SEQUENCE</scope>
</reference>
<keyword evidence="2" id="KW-0808">Transferase</keyword>
<dbReference type="Pfam" id="PF00069">
    <property type="entry name" value="Pkinase"/>
    <property type="match status" value="1"/>
</dbReference>
<comment type="similarity">
    <text evidence="7">Belongs to the protein kinase superfamily.</text>
</comment>
<evidence type="ECO:0000256" key="6">
    <source>
        <dbReference type="PROSITE-ProRule" id="PRU10141"/>
    </source>
</evidence>
<dbReference type="InterPro" id="IPR011009">
    <property type="entry name" value="Kinase-like_dom_sf"/>
</dbReference>
<keyword evidence="1 7" id="KW-0723">Serine/threonine-protein kinase</keyword>
<dbReference type="FunFam" id="1.10.510.10:FF:000594">
    <property type="entry name" value="Myosin light chain kinase isoform-III"/>
    <property type="match status" value="1"/>
</dbReference>
<dbReference type="GO" id="GO:0043065">
    <property type="term" value="P:positive regulation of apoptotic process"/>
    <property type="evidence" value="ECO:0007669"/>
    <property type="project" value="TreeGrafter"/>
</dbReference>
<accession>A0A1B6DBP1</accession>
<evidence type="ECO:0000256" key="1">
    <source>
        <dbReference type="ARBA" id="ARBA00022527"/>
    </source>
</evidence>
<feature type="domain" description="Protein kinase" evidence="8">
    <location>
        <begin position="34"/>
        <end position="289"/>
    </location>
</feature>